<keyword evidence="7 10" id="KW-0862">Zinc</keyword>
<keyword evidence="5 10" id="KW-0547">Nucleotide-binding</keyword>
<dbReference type="InterPro" id="IPR027417">
    <property type="entry name" value="P-loop_NTPase"/>
</dbReference>
<evidence type="ECO:0000256" key="4">
    <source>
        <dbReference type="ARBA" id="ARBA00022730"/>
    </source>
</evidence>
<dbReference type="AlphaFoldDB" id="A0A923NFK7"/>
<keyword evidence="9 10" id="KW-0342">GTP-binding</keyword>
<dbReference type="PANTHER" id="PTHR32120">
    <property type="entry name" value="SMALL RIBOSOMAL SUBUNIT BIOGENESIS GTPASE RSGA"/>
    <property type="match status" value="1"/>
</dbReference>
<evidence type="ECO:0000313" key="13">
    <source>
        <dbReference type="EMBL" id="MBC5999717.1"/>
    </source>
</evidence>
<dbReference type="InterPro" id="IPR010914">
    <property type="entry name" value="RsgA_GTPase_dom"/>
</dbReference>
<keyword evidence="8 10" id="KW-0694">RNA-binding</keyword>
<keyword evidence="1 10" id="KW-0963">Cytoplasm</keyword>
<organism evidence="13 14">
    <name type="scientific">Lentihominibacter faecis</name>
    <dbReference type="NCBI Taxonomy" id="2764712"/>
    <lineage>
        <taxon>Bacteria</taxon>
        <taxon>Bacillati</taxon>
        <taxon>Bacillota</taxon>
        <taxon>Clostridia</taxon>
        <taxon>Peptostreptococcales</taxon>
        <taxon>Anaerovoracaceae</taxon>
        <taxon>Lentihominibacter</taxon>
    </lineage>
</organism>
<dbReference type="Pfam" id="PF16745">
    <property type="entry name" value="RsgA_N"/>
    <property type="match status" value="1"/>
</dbReference>
<evidence type="ECO:0000256" key="5">
    <source>
        <dbReference type="ARBA" id="ARBA00022741"/>
    </source>
</evidence>
<evidence type="ECO:0000256" key="2">
    <source>
        <dbReference type="ARBA" id="ARBA00022517"/>
    </source>
</evidence>
<dbReference type="InterPro" id="IPR012340">
    <property type="entry name" value="NA-bd_OB-fold"/>
</dbReference>
<dbReference type="SUPFAM" id="SSF52540">
    <property type="entry name" value="P-loop containing nucleoside triphosphate hydrolases"/>
    <property type="match status" value="1"/>
</dbReference>
<keyword evidence="4 10" id="KW-0699">rRNA-binding</keyword>
<evidence type="ECO:0000256" key="6">
    <source>
        <dbReference type="ARBA" id="ARBA00022801"/>
    </source>
</evidence>
<dbReference type="PROSITE" id="PS51721">
    <property type="entry name" value="G_CP"/>
    <property type="match status" value="1"/>
</dbReference>
<feature type="binding site" evidence="10">
    <location>
        <begin position="174"/>
        <end position="182"/>
    </location>
    <ligand>
        <name>GTP</name>
        <dbReference type="ChEBI" id="CHEBI:37565"/>
    </ligand>
</feature>
<dbReference type="Pfam" id="PF03193">
    <property type="entry name" value="RsgA_GTPase"/>
    <property type="match status" value="1"/>
</dbReference>
<evidence type="ECO:0000256" key="1">
    <source>
        <dbReference type="ARBA" id="ARBA00022490"/>
    </source>
</evidence>
<feature type="domain" description="CP-type G" evidence="12">
    <location>
        <begin position="66"/>
        <end position="234"/>
    </location>
</feature>
<dbReference type="GO" id="GO:0005737">
    <property type="term" value="C:cytoplasm"/>
    <property type="evidence" value="ECO:0007669"/>
    <property type="project" value="UniProtKB-SubCell"/>
</dbReference>
<dbReference type="GO" id="GO:0019843">
    <property type="term" value="F:rRNA binding"/>
    <property type="evidence" value="ECO:0007669"/>
    <property type="project" value="UniProtKB-KW"/>
</dbReference>
<keyword evidence="6 10" id="KW-0378">Hydrolase</keyword>
<feature type="binding site" evidence="10">
    <location>
        <position position="258"/>
    </location>
    <ligand>
        <name>Zn(2+)</name>
        <dbReference type="ChEBI" id="CHEBI:29105"/>
    </ligand>
</feature>
<feature type="binding site" evidence="10">
    <location>
        <position position="265"/>
    </location>
    <ligand>
        <name>Zn(2+)</name>
        <dbReference type="ChEBI" id="CHEBI:29105"/>
    </ligand>
</feature>
<dbReference type="Proteomes" id="UP000644115">
    <property type="component" value="Unassembled WGS sequence"/>
</dbReference>
<comment type="cofactor">
    <cofactor evidence="10">
        <name>Zn(2+)</name>
        <dbReference type="ChEBI" id="CHEBI:29105"/>
    </cofactor>
    <text evidence="10">Binds 1 zinc ion per subunit.</text>
</comment>
<dbReference type="CDD" id="cd01854">
    <property type="entry name" value="YjeQ_EngC"/>
    <property type="match status" value="1"/>
</dbReference>
<dbReference type="Gene3D" id="3.40.50.300">
    <property type="entry name" value="P-loop containing nucleotide triphosphate hydrolases"/>
    <property type="match status" value="1"/>
</dbReference>
<evidence type="ECO:0000256" key="3">
    <source>
        <dbReference type="ARBA" id="ARBA00022723"/>
    </source>
</evidence>
<sequence>MSGKKGLIVKGIAGFYYVKSGDEVYRCKARGVFKQRAVKPAVGDEVEFEVIPENDDSLITGVLPRRNSFIRPFIANVDCFAIVTAAASPAPILSVIDKFMVMAEKNGTEIILCVNKCDLAEGDREAAKKAQENIAALQRIYGSVYPVLLMDPDREESLAEFRRMTLGKKVALAGASGVGKSTILNRLIPHAQAETGKISSKSERGKHTTRHAELFSIDEKHGTMIFDTPGFTSFDILEAEEEELQHLYPEMTGFLGGCRYHNCKHLSEPGCSIRQAVEEGKIAIERYESYKSQMEEIRKARQY</sequence>
<keyword evidence="3 10" id="KW-0479">Metal-binding</keyword>
<reference evidence="13" key="1">
    <citation type="submission" date="2020-08" db="EMBL/GenBank/DDBJ databases">
        <authorList>
            <person name="Liu C."/>
            <person name="Sun Q."/>
        </authorList>
    </citation>
    <scope>NUCLEOTIDE SEQUENCE</scope>
    <source>
        <strain evidence="13">BX16</strain>
    </source>
</reference>
<feature type="binding site" evidence="10">
    <location>
        <position position="263"/>
    </location>
    <ligand>
        <name>Zn(2+)</name>
        <dbReference type="ChEBI" id="CHEBI:29105"/>
    </ligand>
</feature>
<feature type="binding site" evidence="10">
    <location>
        <position position="271"/>
    </location>
    <ligand>
        <name>Zn(2+)</name>
        <dbReference type="ChEBI" id="CHEBI:29105"/>
    </ligand>
</feature>
<evidence type="ECO:0000313" key="14">
    <source>
        <dbReference type="Proteomes" id="UP000644115"/>
    </source>
</evidence>
<dbReference type="GO" id="GO:0005525">
    <property type="term" value="F:GTP binding"/>
    <property type="evidence" value="ECO:0007669"/>
    <property type="project" value="UniProtKB-UniRule"/>
</dbReference>
<evidence type="ECO:0000259" key="11">
    <source>
        <dbReference type="PROSITE" id="PS50936"/>
    </source>
</evidence>
<dbReference type="PANTHER" id="PTHR32120:SF11">
    <property type="entry name" value="SMALL RIBOSOMAL SUBUNIT BIOGENESIS GTPASE RSGA 1, MITOCHONDRIAL-RELATED"/>
    <property type="match status" value="1"/>
</dbReference>
<dbReference type="Gene3D" id="1.10.40.50">
    <property type="entry name" value="Probable gtpase engc, domain 3"/>
    <property type="match status" value="1"/>
</dbReference>
<dbReference type="EC" id="3.6.1.-" evidence="10"/>
<evidence type="ECO:0000256" key="10">
    <source>
        <dbReference type="HAMAP-Rule" id="MF_01820"/>
    </source>
</evidence>
<dbReference type="GO" id="GO:0003924">
    <property type="term" value="F:GTPase activity"/>
    <property type="evidence" value="ECO:0007669"/>
    <property type="project" value="UniProtKB-UniRule"/>
</dbReference>
<dbReference type="InterPro" id="IPR031944">
    <property type="entry name" value="RsgA_N"/>
</dbReference>
<feature type="binding site" evidence="10">
    <location>
        <begin position="115"/>
        <end position="118"/>
    </location>
    <ligand>
        <name>GTP</name>
        <dbReference type="ChEBI" id="CHEBI:37565"/>
    </ligand>
</feature>
<comment type="subcellular location">
    <subcellularLocation>
        <location evidence="10">Cytoplasm</location>
    </subcellularLocation>
</comment>
<evidence type="ECO:0000256" key="8">
    <source>
        <dbReference type="ARBA" id="ARBA00022884"/>
    </source>
</evidence>
<dbReference type="InterPro" id="IPR004881">
    <property type="entry name" value="Ribosome_biogen_GTPase_RsgA"/>
</dbReference>
<evidence type="ECO:0000256" key="9">
    <source>
        <dbReference type="ARBA" id="ARBA00023134"/>
    </source>
</evidence>
<comment type="function">
    <text evidence="10">One of several proteins that assist in the late maturation steps of the functional core of the 30S ribosomal subunit. Helps release RbfA from mature subunits. May play a role in the assembly of ribosomal proteins into the subunit. Circularly permuted GTPase that catalyzes slow GTP hydrolysis, GTPase activity is stimulated by the 30S ribosomal subunit.</text>
</comment>
<dbReference type="HAMAP" id="MF_01820">
    <property type="entry name" value="GTPase_RsgA"/>
    <property type="match status" value="1"/>
</dbReference>
<dbReference type="CDD" id="cd04466">
    <property type="entry name" value="S1_YloQ_GTPase"/>
    <property type="match status" value="1"/>
</dbReference>
<feature type="domain" description="EngC GTPase" evidence="11">
    <location>
        <begin position="75"/>
        <end position="232"/>
    </location>
</feature>
<protein>
    <recommendedName>
        <fullName evidence="10">Small ribosomal subunit biogenesis GTPase RsgA</fullName>
        <ecNumber evidence="10">3.6.1.-</ecNumber>
    </recommendedName>
</protein>
<dbReference type="GO" id="GO:0046872">
    <property type="term" value="F:metal ion binding"/>
    <property type="evidence" value="ECO:0007669"/>
    <property type="project" value="UniProtKB-KW"/>
</dbReference>
<gene>
    <name evidence="10 13" type="primary">rsgA</name>
    <name evidence="13" type="ORF">H8876_06855</name>
</gene>
<dbReference type="EMBL" id="JACRWC010000088">
    <property type="protein sequence ID" value="MBC5999717.1"/>
    <property type="molecule type" value="Genomic_DNA"/>
</dbReference>
<name>A0A923NFK7_9FIRM</name>
<dbReference type="RefSeq" id="WP_249287112.1">
    <property type="nucleotide sequence ID" value="NZ_JACRWC010000088.1"/>
</dbReference>
<dbReference type="GO" id="GO:0042274">
    <property type="term" value="P:ribosomal small subunit biogenesis"/>
    <property type="evidence" value="ECO:0007669"/>
    <property type="project" value="UniProtKB-UniRule"/>
</dbReference>
<dbReference type="Gene3D" id="2.40.50.140">
    <property type="entry name" value="Nucleic acid-binding proteins"/>
    <property type="match status" value="1"/>
</dbReference>
<comment type="subunit">
    <text evidence="10">Monomer. Associates with 30S ribosomal subunit, binds 16S rRNA.</text>
</comment>
<comment type="similarity">
    <text evidence="10">Belongs to the TRAFAC class YlqF/YawG GTPase family. RsgA subfamily.</text>
</comment>
<comment type="caution">
    <text evidence="13">The sequence shown here is derived from an EMBL/GenBank/DDBJ whole genome shotgun (WGS) entry which is preliminary data.</text>
</comment>
<keyword evidence="14" id="KW-1185">Reference proteome</keyword>
<keyword evidence="2 10" id="KW-0690">Ribosome biogenesis</keyword>
<evidence type="ECO:0000259" key="12">
    <source>
        <dbReference type="PROSITE" id="PS51721"/>
    </source>
</evidence>
<dbReference type="PROSITE" id="PS50936">
    <property type="entry name" value="ENGC_GTPASE"/>
    <property type="match status" value="1"/>
</dbReference>
<dbReference type="NCBIfam" id="TIGR00157">
    <property type="entry name" value="ribosome small subunit-dependent GTPase A"/>
    <property type="match status" value="1"/>
</dbReference>
<dbReference type="SUPFAM" id="SSF50249">
    <property type="entry name" value="Nucleic acid-binding proteins"/>
    <property type="match status" value="1"/>
</dbReference>
<proteinExistence type="inferred from homology"/>
<accession>A0A923NFK7</accession>
<evidence type="ECO:0000256" key="7">
    <source>
        <dbReference type="ARBA" id="ARBA00022833"/>
    </source>
</evidence>
<dbReference type="InterPro" id="IPR030378">
    <property type="entry name" value="G_CP_dom"/>
</dbReference>